<feature type="transmembrane region" description="Helical" evidence="1">
    <location>
        <begin position="117"/>
        <end position="143"/>
    </location>
</feature>
<dbReference type="EMBL" id="FNKQ01000003">
    <property type="protein sequence ID" value="SDQ75700.1"/>
    <property type="molecule type" value="Genomic_DNA"/>
</dbReference>
<keyword evidence="1" id="KW-0472">Membrane</keyword>
<evidence type="ECO:0000256" key="1">
    <source>
        <dbReference type="SAM" id="Phobius"/>
    </source>
</evidence>
<dbReference type="AlphaFoldDB" id="A0A1H1DH42"/>
<feature type="transmembrane region" description="Helical" evidence="1">
    <location>
        <begin position="12"/>
        <end position="31"/>
    </location>
</feature>
<evidence type="ECO:0000313" key="3">
    <source>
        <dbReference type="Proteomes" id="UP000199289"/>
    </source>
</evidence>
<feature type="transmembrane region" description="Helical" evidence="1">
    <location>
        <begin position="37"/>
        <end position="53"/>
    </location>
</feature>
<proteinExistence type="predicted"/>
<dbReference type="InterPro" id="IPR055941">
    <property type="entry name" value="DUF7519"/>
</dbReference>
<accession>A0A1H1DH42</accession>
<protein>
    <submittedName>
        <fullName evidence="2">Uncharacterized protein</fullName>
    </submittedName>
</protein>
<name>A0A1H1DH42_9EURY</name>
<keyword evidence="1" id="KW-0812">Transmembrane</keyword>
<dbReference type="RefSeq" id="WP_175454442.1">
    <property type="nucleotide sequence ID" value="NZ_FNKQ01000003.1"/>
</dbReference>
<reference evidence="3" key="1">
    <citation type="submission" date="2016-10" db="EMBL/GenBank/DDBJ databases">
        <authorList>
            <person name="Varghese N."/>
            <person name="Submissions S."/>
        </authorList>
    </citation>
    <scope>NUCLEOTIDE SEQUENCE [LARGE SCALE GENOMIC DNA]</scope>
    <source>
        <strain evidence="3">CGMCC 1.12397</strain>
    </source>
</reference>
<feature type="transmembrane region" description="Helical" evidence="1">
    <location>
        <begin position="149"/>
        <end position="170"/>
    </location>
</feature>
<sequence length="180" mass="17806">MVGVSEITRSPPVLGSSLALVAATVALLSATLASQSAIAPAAAGVLLLGVGLYRASRRLVTLGSAALFVSVLLAGVRGAPPEPLLLAALGTVLAWDTADNALGVGEQLGRETDTSRLVVVHAATTLLVGVFGAAVCYAVYLAAGGGQPVSAVVLLLLGTVALVSALRGSGESGRTVRRGR</sequence>
<dbReference type="Proteomes" id="UP000199289">
    <property type="component" value="Unassembled WGS sequence"/>
</dbReference>
<dbReference type="Pfam" id="PF24363">
    <property type="entry name" value="DUF7519"/>
    <property type="match status" value="1"/>
</dbReference>
<gene>
    <name evidence="2" type="ORF">SAMN05216278_2408</name>
</gene>
<organism evidence="2 3">
    <name type="scientific">Halopelagius longus</name>
    <dbReference type="NCBI Taxonomy" id="1236180"/>
    <lineage>
        <taxon>Archaea</taxon>
        <taxon>Methanobacteriati</taxon>
        <taxon>Methanobacteriota</taxon>
        <taxon>Stenosarchaea group</taxon>
        <taxon>Halobacteria</taxon>
        <taxon>Halobacteriales</taxon>
        <taxon>Haloferacaceae</taxon>
    </lineage>
</organism>
<evidence type="ECO:0000313" key="2">
    <source>
        <dbReference type="EMBL" id="SDQ75700.1"/>
    </source>
</evidence>
<keyword evidence="1" id="KW-1133">Transmembrane helix</keyword>